<dbReference type="RefSeq" id="WP_251872333.1">
    <property type="nucleotide sequence ID" value="NZ_CP098755.1"/>
</dbReference>
<evidence type="ECO:0008006" key="3">
    <source>
        <dbReference type="Google" id="ProtNLM"/>
    </source>
</evidence>
<keyword evidence="2" id="KW-1185">Reference proteome</keyword>
<accession>A0ABY4WDH2</accession>
<dbReference type="Proteomes" id="UP001056500">
    <property type="component" value="Chromosome"/>
</dbReference>
<sequence length="83" mass="9629">MPSDRFYLIYQEASDEECLLTIQPYDEPNALAEAINRLQSLQVDEYTIIKGIKMKATLRLAVELHEDEEKEDSSPQLKEEKNV</sequence>
<dbReference type="EMBL" id="CP098755">
    <property type="protein sequence ID" value="USG65240.1"/>
    <property type="molecule type" value="Genomic_DNA"/>
</dbReference>
<evidence type="ECO:0000313" key="2">
    <source>
        <dbReference type="Proteomes" id="UP001056500"/>
    </source>
</evidence>
<evidence type="ECO:0000313" key="1">
    <source>
        <dbReference type="EMBL" id="USG65240.1"/>
    </source>
</evidence>
<gene>
    <name evidence="1" type="ORF">NDK47_24480</name>
</gene>
<proteinExistence type="predicted"/>
<name>A0ABY4WDH2_9BACL</name>
<reference evidence="1" key="1">
    <citation type="submission" date="2022-06" db="EMBL/GenBank/DDBJ databases">
        <title>Genome sequencing of Brevibacillus sp. BB3-R1.</title>
        <authorList>
            <person name="Heo J."/>
            <person name="Lee D."/>
            <person name="Won M."/>
            <person name="Han B.-H."/>
            <person name="Hong S.-B."/>
            <person name="Kwon S.-W."/>
        </authorList>
    </citation>
    <scope>NUCLEOTIDE SEQUENCE</scope>
    <source>
        <strain evidence="1">BB3-R1</strain>
    </source>
</reference>
<protein>
    <recommendedName>
        <fullName evidence="3">DUF3906 domain-containing protein</fullName>
    </recommendedName>
</protein>
<organism evidence="1 2">
    <name type="scientific">Brevibacillus ruminantium</name>
    <dbReference type="NCBI Taxonomy" id="2950604"/>
    <lineage>
        <taxon>Bacteria</taxon>
        <taxon>Bacillati</taxon>
        <taxon>Bacillota</taxon>
        <taxon>Bacilli</taxon>
        <taxon>Bacillales</taxon>
        <taxon>Paenibacillaceae</taxon>
        <taxon>Brevibacillus</taxon>
    </lineage>
</organism>